<organism evidence="3 4">
    <name type="scientific">Ostreobium quekettii</name>
    <dbReference type="NCBI Taxonomy" id="121088"/>
    <lineage>
        <taxon>Eukaryota</taxon>
        <taxon>Viridiplantae</taxon>
        <taxon>Chlorophyta</taxon>
        <taxon>core chlorophytes</taxon>
        <taxon>Ulvophyceae</taxon>
        <taxon>TCBD clade</taxon>
        <taxon>Bryopsidales</taxon>
        <taxon>Ostreobineae</taxon>
        <taxon>Ostreobiaceae</taxon>
        <taxon>Ostreobium</taxon>
    </lineage>
</organism>
<keyword evidence="4" id="KW-1185">Reference proteome</keyword>
<dbReference type="InterPro" id="IPR019734">
    <property type="entry name" value="TPR_rpt"/>
</dbReference>
<dbReference type="Gene3D" id="1.25.40.10">
    <property type="entry name" value="Tetratricopeptide repeat domain"/>
    <property type="match status" value="1"/>
</dbReference>
<dbReference type="EMBL" id="CAJHUC010001864">
    <property type="protein sequence ID" value="CAD7702545.1"/>
    <property type="molecule type" value="Genomic_DNA"/>
</dbReference>
<reference evidence="3" key="1">
    <citation type="submission" date="2020-12" db="EMBL/GenBank/DDBJ databases">
        <authorList>
            <person name="Iha C."/>
        </authorList>
    </citation>
    <scope>NUCLEOTIDE SEQUENCE</scope>
</reference>
<sequence>MCAKIFWRPSAVSLDPIRDAHLDGRPQRVCAQRSRRQRWGRLAVPHRPVVVVPKPGGGGKRAAQPRIAAAIRKDGQSGFGVQRGFDDPESARRHSAAMPVLWGAVRPFGLALGLGSAALGSAIFGSGDALALPQDRTPDGFAKEAVSAAFSANGIPEVADSGWTRAIEANPMSADRWANRGTSRLQFGQWEDAKRDFDVALALSGEAPLDGSILNKRAAARGAMGDWEGAIEDLTEAVKDPAVKSVAHSNLALAFFQVGRETTALEQARFVTNFDPLNLEVRCALAAFLWCRGSEKAAIKQWEEMQGNGNQLGAVLYSKDGAVQRVQGRWPPRATAALVAFLDRKKTGVAMDFNGQQQVYSFA</sequence>
<keyword evidence="2" id="KW-0802">TPR repeat</keyword>
<evidence type="ECO:0008006" key="5">
    <source>
        <dbReference type="Google" id="ProtNLM"/>
    </source>
</evidence>
<evidence type="ECO:0000313" key="3">
    <source>
        <dbReference type="EMBL" id="CAD7702545.1"/>
    </source>
</evidence>
<dbReference type="AlphaFoldDB" id="A0A8S1J4A7"/>
<dbReference type="InterPro" id="IPR011990">
    <property type="entry name" value="TPR-like_helical_dom_sf"/>
</dbReference>
<gene>
    <name evidence="3" type="ORF">OSTQU699_LOCUS7902</name>
</gene>
<name>A0A8S1J4A7_9CHLO</name>
<dbReference type="SUPFAM" id="SSF48452">
    <property type="entry name" value="TPR-like"/>
    <property type="match status" value="1"/>
</dbReference>
<accession>A0A8S1J4A7</accession>
<evidence type="ECO:0000256" key="1">
    <source>
        <dbReference type="ARBA" id="ARBA00022737"/>
    </source>
</evidence>
<comment type="caution">
    <text evidence="3">The sequence shown here is derived from an EMBL/GenBank/DDBJ whole genome shotgun (WGS) entry which is preliminary data.</text>
</comment>
<dbReference type="OrthoDB" id="533763at2759"/>
<evidence type="ECO:0000313" key="4">
    <source>
        <dbReference type="Proteomes" id="UP000708148"/>
    </source>
</evidence>
<protein>
    <recommendedName>
        <fullName evidence="5">Tetratricopeptide repeat protein</fullName>
    </recommendedName>
</protein>
<proteinExistence type="predicted"/>
<dbReference type="PANTHER" id="PTHR44858">
    <property type="entry name" value="TETRATRICOPEPTIDE REPEAT PROTEIN 6"/>
    <property type="match status" value="1"/>
</dbReference>
<keyword evidence="1" id="KW-0677">Repeat</keyword>
<dbReference type="PANTHER" id="PTHR44858:SF1">
    <property type="entry name" value="UDP-N-ACETYLGLUCOSAMINE--PEPTIDE N-ACETYLGLUCOSAMINYLTRANSFERASE SPINDLY-RELATED"/>
    <property type="match status" value="1"/>
</dbReference>
<evidence type="ECO:0000256" key="2">
    <source>
        <dbReference type="ARBA" id="ARBA00022803"/>
    </source>
</evidence>
<dbReference type="Proteomes" id="UP000708148">
    <property type="component" value="Unassembled WGS sequence"/>
</dbReference>
<dbReference type="InterPro" id="IPR050498">
    <property type="entry name" value="Ycf3"/>
</dbReference>
<dbReference type="SMART" id="SM00028">
    <property type="entry name" value="TPR"/>
    <property type="match status" value="3"/>
</dbReference>